<dbReference type="AlphaFoldDB" id="A0A0D2H804"/>
<sequence length="89" mass="10060">MSALKKYVPSFLLPTDHPQKPGRIYDVPLRRPLFHKAQPGNEHSATAEASRNNSVASEEQRRRSSAAESRRESWHPGMAFEGLKAKLHL</sequence>
<evidence type="ECO:0000256" key="1">
    <source>
        <dbReference type="SAM" id="MobiDB-lite"/>
    </source>
</evidence>
<feature type="region of interest" description="Disordered" evidence="1">
    <location>
        <begin position="1"/>
        <end position="89"/>
    </location>
</feature>
<accession>A0A0D2H804</accession>
<keyword evidence="3" id="KW-1185">Reference proteome</keyword>
<protein>
    <submittedName>
        <fullName evidence="2">Uncharacterized protein</fullName>
    </submittedName>
</protein>
<dbReference type="EMBL" id="KN848072">
    <property type="protein sequence ID" value="KIX97960.1"/>
    <property type="molecule type" value="Genomic_DNA"/>
</dbReference>
<dbReference type="OrthoDB" id="4120003at2759"/>
<dbReference type="GeneID" id="27711784"/>
<proteinExistence type="predicted"/>
<dbReference type="Proteomes" id="UP000053411">
    <property type="component" value="Unassembled WGS sequence"/>
</dbReference>
<gene>
    <name evidence="2" type="ORF">Z520_06038</name>
</gene>
<organism evidence="2 3">
    <name type="scientific">Fonsecaea multimorphosa CBS 102226</name>
    <dbReference type="NCBI Taxonomy" id="1442371"/>
    <lineage>
        <taxon>Eukaryota</taxon>
        <taxon>Fungi</taxon>
        <taxon>Dikarya</taxon>
        <taxon>Ascomycota</taxon>
        <taxon>Pezizomycotina</taxon>
        <taxon>Eurotiomycetes</taxon>
        <taxon>Chaetothyriomycetidae</taxon>
        <taxon>Chaetothyriales</taxon>
        <taxon>Herpotrichiellaceae</taxon>
        <taxon>Fonsecaea</taxon>
    </lineage>
</organism>
<reference evidence="2 3" key="1">
    <citation type="submission" date="2015-01" db="EMBL/GenBank/DDBJ databases">
        <title>The Genome Sequence of Fonsecaea multimorphosa CBS 102226.</title>
        <authorList>
            <consortium name="The Broad Institute Genomics Platform"/>
            <person name="Cuomo C."/>
            <person name="de Hoog S."/>
            <person name="Gorbushina A."/>
            <person name="Stielow B."/>
            <person name="Teixiera M."/>
            <person name="Abouelleil A."/>
            <person name="Chapman S.B."/>
            <person name="Priest M."/>
            <person name="Young S.K."/>
            <person name="Wortman J."/>
            <person name="Nusbaum C."/>
            <person name="Birren B."/>
        </authorList>
    </citation>
    <scope>NUCLEOTIDE SEQUENCE [LARGE SCALE GENOMIC DNA]</scope>
    <source>
        <strain evidence="2 3">CBS 102226</strain>
    </source>
</reference>
<dbReference type="VEuPathDB" id="FungiDB:Z520_06038"/>
<name>A0A0D2H804_9EURO</name>
<evidence type="ECO:0000313" key="3">
    <source>
        <dbReference type="Proteomes" id="UP000053411"/>
    </source>
</evidence>
<evidence type="ECO:0000313" key="2">
    <source>
        <dbReference type="EMBL" id="KIX97960.1"/>
    </source>
</evidence>
<feature type="compositionally biased region" description="Polar residues" evidence="1">
    <location>
        <begin position="41"/>
        <end position="55"/>
    </location>
</feature>
<dbReference type="RefSeq" id="XP_016632083.1">
    <property type="nucleotide sequence ID" value="XM_016776541.1"/>
</dbReference>